<keyword evidence="3" id="KW-1185">Reference proteome</keyword>
<dbReference type="STRING" id="760192.Halhy_5059"/>
<evidence type="ECO:0000313" key="2">
    <source>
        <dbReference type="EMBL" id="AEE52885.1"/>
    </source>
</evidence>
<dbReference type="KEGG" id="hhy:Halhy_5059"/>
<dbReference type="Proteomes" id="UP000008461">
    <property type="component" value="Chromosome"/>
</dbReference>
<proteinExistence type="predicted"/>
<keyword evidence="1" id="KW-0732">Signal</keyword>
<gene>
    <name evidence="2" type="ordered locus">Halhy_5059</name>
</gene>
<dbReference type="Gene3D" id="2.40.160.20">
    <property type="match status" value="2"/>
</dbReference>
<reference evidence="2 3" key="1">
    <citation type="journal article" date="2011" name="Stand. Genomic Sci.">
        <title>Complete genome sequence of Haliscomenobacter hydrossis type strain (O).</title>
        <authorList>
            <consortium name="US DOE Joint Genome Institute (JGI-PGF)"/>
            <person name="Daligault H."/>
            <person name="Lapidus A."/>
            <person name="Zeytun A."/>
            <person name="Nolan M."/>
            <person name="Lucas S."/>
            <person name="Del Rio T.G."/>
            <person name="Tice H."/>
            <person name="Cheng J.F."/>
            <person name="Tapia R."/>
            <person name="Han C."/>
            <person name="Goodwin L."/>
            <person name="Pitluck S."/>
            <person name="Liolios K."/>
            <person name="Pagani I."/>
            <person name="Ivanova N."/>
            <person name="Huntemann M."/>
            <person name="Mavromatis K."/>
            <person name="Mikhailova N."/>
            <person name="Pati A."/>
            <person name="Chen A."/>
            <person name="Palaniappan K."/>
            <person name="Land M."/>
            <person name="Hauser L."/>
            <person name="Brambilla E.M."/>
            <person name="Rohde M."/>
            <person name="Verbarg S."/>
            <person name="Goker M."/>
            <person name="Bristow J."/>
            <person name="Eisen J.A."/>
            <person name="Markowitz V."/>
            <person name="Hugenholtz P."/>
            <person name="Kyrpides N.C."/>
            <person name="Klenk H.P."/>
            <person name="Woyke T."/>
        </authorList>
    </citation>
    <scope>NUCLEOTIDE SEQUENCE [LARGE SCALE GENOMIC DNA]</scope>
    <source>
        <strain evidence="3">ATCC 27775 / DSM 1100 / LMG 10767 / O</strain>
    </source>
</reference>
<evidence type="ECO:0000256" key="1">
    <source>
        <dbReference type="SAM" id="SignalP"/>
    </source>
</evidence>
<dbReference type="SUPFAM" id="SSF56925">
    <property type="entry name" value="OMPA-like"/>
    <property type="match status" value="2"/>
</dbReference>
<evidence type="ECO:0000313" key="3">
    <source>
        <dbReference type="Proteomes" id="UP000008461"/>
    </source>
</evidence>
<dbReference type="HOGENOM" id="CLU_755991_0_0_10"/>
<sequence length="366" mass="41636">MKNLYIKLSILLLAQLCGTAVSAQIEKGSWMATGKSTMYVDPLRFSIQGDIGYMLSNRLMVIPSLKNSYVNFSKLALNDFNFGLEARYYYLKPGKKLAPFVGLRGDLNADHSTFYNQNSTRLLANTGVDFMITPNLAFETQVYYDMKSDEVYRYFARLWGLDFSLRTFLAKNKKTSKKAKKEVLVYQVEKGDWVLNGNANYVRTAVESPWFEPTFDLILTPKVGLALSKHWIVGLSAYTRLTSRDYSYFGEKEEFIIDKSYASQNGIGVFGRYLHQFSDSKWACFAEAGYTAAFSISANKTRTWFSNSDSDRIFYGQVGVNYFLSPKIALEASFIHTEDSVFPRAGNHLEFGLQAYLPKQSKQTKP</sequence>
<feature type="signal peptide" evidence="1">
    <location>
        <begin position="1"/>
        <end position="23"/>
    </location>
</feature>
<name>F4L2D2_HALH1</name>
<dbReference type="InterPro" id="IPR011250">
    <property type="entry name" value="OMP/PagP_B-barrel"/>
</dbReference>
<feature type="chain" id="PRO_5003312432" evidence="1">
    <location>
        <begin position="24"/>
        <end position="366"/>
    </location>
</feature>
<protein>
    <submittedName>
        <fullName evidence="2">Uncharacterized protein</fullName>
    </submittedName>
</protein>
<accession>F4L2D2</accession>
<reference key="2">
    <citation type="submission" date="2011-04" db="EMBL/GenBank/DDBJ databases">
        <title>Complete sequence of chromosome of Haliscomenobacter hydrossis DSM 1100.</title>
        <authorList>
            <consortium name="US DOE Joint Genome Institute (JGI-PGF)"/>
            <person name="Lucas S."/>
            <person name="Han J."/>
            <person name="Lapidus A."/>
            <person name="Bruce D."/>
            <person name="Goodwin L."/>
            <person name="Pitluck S."/>
            <person name="Peters L."/>
            <person name="Kyrpides N."/>
            <person name="Mavromatis K."/>
            <person name="Ivanova N."/>
            <person name="Ovchinnikova G."/>
            <person name="Pagani I."/>
            <person name="Daligault H."/>
            <person name="Detter J.C."/>
            <person name="Han C."/>
            <person name="Land M."/>
            <person name="Hauser L."/>
            <person name="Markowitz V."/>
            <person name="Cheng J.-F."/>
            <person name="Hugenholtz P."/>
            <person name="Woyke T."/>
            <person name="Wu D."/>
            <person name="Verbarg S."/>
            <person name="Frueling A."/>
            <person name="Brambilla E."/>
            <person name="Klenk H.-P."/>
            <person name="Eisen J.A."/>
        </authorList>
    </citation>
    <scope>NUCLEOTIDE SEQUENCE</scope>
    <source>
        <strain>DSM 1100</strain>
    </source>
</reference>
<dbReference type="AlphaFoldDB" id="F4L2D2"/>
<organism evidence="2 3">
    <name type="scientific">Haliscomenobacter hydrossis (strain ATCC 27775 / DSM 1100 / LMG 10767 / O)</name>
    <dbReference type="NCBI Taxonomy" id="760192"/>
    <lineage>
        <taxon>Bacteria</taxon>
        <taxon>Pseudomonadati</taxon>
        <taxon>Bacteroidota</taxon>
        <taxon>Saprospiria</taxon>
        <taxon>Saprospirales</taxon>
        <taxon>Haliscomenobacteraceae</taxon>
        <taxon>Haliscomenobacter</taxon>
    </lineage>
</organism>
<dbReference type="RefSeq" id="WP_013767420.1">
    <property type="nucleotide sequence ID" value="NC_015510.1"/>
</dbReference>
<dbReference type="EMBL" id="CP002691">
    <property type="protein sequence ID" value="AEE52885.1"/>
    <property type="molecule type" value="Genomic_DNA"/>
</dbReference>